<keyword evidence="2" id="KW-1185">Reference proteome</keyword>
<dbReference type="EMBL" id="MH042230">
    <property type="protein sequence ID" value="AVP40479.1"/>
    <property type="molecule type" value="Genomic_DNA"/>
</dbReference>
<sequence>MYYIMELFDHYSNIPTYDYWTSQRSTIGIMDDYGNCVPMGTQAYDHYFRGYYQSK</sequence>
<dbReference type="Proteomes" id="UP000242007">
    <property type="component" value="Segment"/>
</dbReference>
<proteinExistence type="predicted"/>
<evidence type="ECO:0000313" key="2">
    <source>
        <dbReference type="Proteomes" id="UP000242007"/>
    </source>
</evidence>
<name>A0A2P1MY25_9CAUD</name>
<evidence type="ECO:0000313" key="1">
    <source>
        <dbReference type="EMBL" id="AVP40479.1"/>
    </source>
</evidence>
<reference evidence="1 2" key="1">
    <citation type="submission" date="2018-03" db="EMBL/GenBank/DDBJ databases">
        <title>Characterization of Acinetobacter baumannii bacteriophage vB_AbaP_D2.</title>
        <authorList>
            <person name="Yuan Y."/>
        </authorList>
    </citation>
    <scope>NUCLEOTIDE SEQUENCE [LARGE SCALE GENOMIC DNA]</scope>
</reference>
<accession>A0A2P1MY25</accession>
<protein>
    <submittedName>
        <fullName evidence="1">Uncharacterized protein</fullName>
    </submittedName>
</protein>
<gene>
    <name evidence="1" type="ORF">vBAbaPD2_09</name>
</gene>
<organism evidence="1 2">
    <name type="scientific">Acinetobacter phage vB_AbaP_D2</name>
    <dbReference type="NCBI Taxonomy" id="2126803"/>
    <lineage>
        <taxon>Viruses</taxon>
        <taxon>Duplodnaviria</taxon>
        <taxon>Heunggongvirae</taxon>
        <taxon>Uroviricota</taxon>
        <taxon>Caudoviricetes</taxon>
        <taxon>Autographivirales</taxon>
        <taxon>Autoscriptoviridae</taxon>
        <taxon>Beijerinckvirinae</taxon>
        <taxon>Friunavirus</taxon>
        <taxon>Friunavirus D2</taxon>
    </lineage>
</organism>